<keyword evidence="1" id="KW-0472">Membrane</keyword>
<reference evidence="3 4" key="1">
    <citation type="journal article" date="2019" name="Sci. Rep.">
        <title>Orb-weaving spider Araneus ventricosus genome elucidates the spidroin gene catalogue.</title>
        <authorList>
            <person name="Kono N."/>
            <person name="Nakamura H."/>
            <person name="Ohtoshi R."/>
            <person name="Moran D.A.P."/>
            <person name="Shinohara A."/>
            <person name="Yoshida Y."/>
            <person name="Fujiwara M."/>
            <person name="Mori M."/>
            <person name="Tomita M."/>
            <person name="Arakawa K."/>
        </authorList>
    </citation>
    <scope>NUCLEOTIDE SEQUENCE [LARGE SCALE GENOMIC DNA]</scope>
</reference>
<sequence>MPRRETRPQTMTFPPPMLHCWNLVLGVETSALGTTNPLYAIRTKEHIFAFITSKDVFPLFLGPALVRLRPFHTRLRRDHRFLDGASSIQSSCMKTTPDRPSPRYLKTVIGLSISFCLCHVIFQSVMLSLGNYGSLIDYCNWKGRLYALFGFHRYDSISIQDALRLAGLDFWVMFAAVGVFVAIDKLQAVPQAPPAENPDVADGDVVRRPVRRRKKRKSEVLYWTGETFVLFFLAGSGILYPSLSSAVYFLVFLTVCTWLSCNRKIGKKYLQTKIPLLVYCAVHFVSIYLYQVDFVQDYIPPESLPARLLGLPDLVLHNCSSPDPRTLIFQVGFRRGIHNLTIQQQLMDALKVELFSNLGNNSIHRRVEYRSS</sequence>
<dbReference type="AlphaFoldDB" id="A0A4Y2N4B1"/>
<dbReference type="EMBL" id="BGPR01008266">
    <property type="protein sequence ID" value="GBN32636.1"/>
    <property type="molecule type" value="Genomic_DNA"/>
</dbReference>
<keyword evidence="1" id="KW-1133">Transmembrane helix</keyword>
<feature type="transmembrane region" description="Helical" evidence="1">
    <location>
        <begin position="220"/>
        <end position="240"/>
    </location>
</feature>
<dbReference type="OrthoDB" id="303066at2759"/>
<keyword evidence="4" id="KW-1185">Reference proteome</keyword>
<dbReference type="InterPro" id="IPR027272">
    <property type="entry name" value="Piezo"/>
</dbReference>
<proteinExistence type="predicted"/>
<keyword evidence="1" id="KW-0812">Transmembrane</keyword>
<dbReference type="Pfam" id="PF24871">
    <property type="entry name" value="Piezo_TM1-24"/>
    <property type="match status" value="1"/>
</dbReference>
<evidence type="ECO:0000259" key="2">
    <source>
        <dbReference type="Pfam" id="PF24871"/>
    </source>
</evidence>
<evidence type="ECO:0000313" key="4">
    <source>
        <dbReference type="Proteomes" id="UP000499080"/>
    </source>
</evidence>
<feature type="transmembrane region" description="Helical" evidence="1">
    <location>
        <begin position="246"/>
        <end position="262"/>
    </location>
</feature>
<accession>A0A4Y2N4B1</accession>
<dbReference type="GO" id="GO:0016020">
    <property type="term" value="C:membrane"/>
    <property type="evidence" value="ECO:0007669"/>
    <property type="project" value="InterPro"/>
</dbReference>
<feature type="transmembrane region" description="Helical" evidence="1">
    <location>
        <begin position="104"/>
        <end position="122"/>
    </location>
</feature>
<dbReference type="Proteomes" id="UP000499080">
    <property type="component" value="Unassembled WGS sequence"/>
</dbReference>
<feature type="transmembrane region" description="Helical" evidence="1">
    <location>
        <begin position="274"/>
        <end position="291"/>
    </location>
</feature>
<protein>
    <recommendedName>
        <fullName evidence="2">Piezo TM1-24 domain-containing protein</fullName>
    </recommendedName>
</protein>
<gene>
    <name evidence="3" type="ORF">AVEN_130731_1</name>
</gene>
<name>A0A4Y2N4B1_ARAVE</name>
<evidence type="ECO:0000256" key="1">
    <source>
        <dbReference type="SAM" id="Phobius"/>
    </source>
</evidence>
<dbReference type="InterPro" id="IPR056769">
    <property type="entry name" value="Piezo_TM1-24"/>
</dbReference>
<feature type="domain" description="Piezo TM1-24" evidence="2">
    <location>
        <begin position="96"/>
        <end position="324"/>
    </location>
</feature>
<dbReference type="GO" id="GO:0008381">
    <property type="term" value="F:mechanosensitive monoatomic ion channel activity"/>
    <property type="evidence" value="ECO:0007669"/>
    <property type="project" value="InterPro"/>
</dbReference>
<comment type="caution">
    <text evidence="3">The sequence shown here is derived from an EMBL/GenBank/DDBJ whole genome shotgun (WGS) entry which is preliminary data.</text>
</comment>
<feature type="transmembrane region" description="Helical" evidence="1">
    <location>
        <begin position="162"/>
        <end position="183"/>
    </location>
</feature>
<organism evidence="3 4">
    <name type="scientific">Araneus ventricosus</name>
    <name type="common">Orbweaver spider</name>
    <name type="synonym">Epeira ventricosa</name>
    <dbReference type="NCBI Taxonomy" id="182803"/>
    <lineage>
        <taxon>Eukaryota</taxon>
        <taxon>Metazoa</taxon>
        <taxon>Ecdysozoa</taxon>
        <taxon>Arthropoda</taxon>
        <taxon>Chelicerata</taxon>
        <taxon>Arachnida</taxon>
        <taxon>Araneae</taxon>
        <taxon>Araneomorphae</taxon>
        <taxon>Entelegynae</taxon>
        <taxon>Araneoidea</taxon>
        <taxon>Araneidae</taxon>
        <taxon>Araneus</taxon>
    </lineage>
</organism>
<dbReference type="PANTHER" id="PTHR47049:SF2">
    <property type="entry name" value="PIEZO-TYPE MECHANOSENSITIVE ION CHANNEL HOMOLOG"/>
    <property type="match status" value="1"/>
</dbReference>
<evidence type="ECO:0000313" key="3">
    <source>
        <dbReference type="EMBL" id="GBN32636.1"/>
    </source>
</evidence>
<dbReference type="PANTHER" id="PTHR47049">
    <property type="entry name" value="PIEZO-TYPE MECHANOSENSITIVE ION CHANNEL HOMOLOG"/>
    <property type="match status" value="1"/>
</dbReference>